<comment type="similarity">
    <text evidence="1 4">Belongs to the band 7/mec-2 family. Flotillin subfamily.</text>
</comment>
<accession>A0A4Y7JBM2</accession>
<sequence>MVSYRVASASEYLVITGCGIDDIKLAKKAWILPGQSFRRFDISPVNYTFEVQAMSSEKLPFLLPAVFTIGPRVEEHEALMKYAKLLSSHDRQSNHVKELVQGVIEGETRVLAASMTMEDVFKGTKEFKKEIFEKVQLELNQFGLLIYNANIKQLVDVRGHEYFSYLGQKTQMEAANQAKIDVAEAKMKGEVGAKLREGQTVQNAAKIDAETKIIATQRQGAGKKEELKVKAEVKIFENQRDAEVAEANAELATKKAGWAQLAQLAEVESVKAVAIKEAELQRQVELKNALTQTEKLKAEYLSKASVEYDVKVQEANWELYKKQKEAEAALYEKQKSAEAQRLAAEAQFFARQQAADGELYAKKKEAEGMVAAAQAQGVYVGTLVKSFNGNYASLRDYLMIDGGMFQQIAESNAGAVKGLQPKISIWTNGDGSSAGVNGVDGSSSGALKEIAGLYKTLPNLLQTVEQQTGMIPPAWLGTSSSTPQ</sequence>
<evidence type="ECO:0000256" key="1">
    <source>
        <dbReference type="ARBA" id="ARBA00007161"/>
    </source>
</evidence>
<keyword evidence="7" id="KW-1185">Reference proteome</keyword>
<evidence type="ECO:0000259" key="5">
    <source>
        <dbReference type="Pfam" id="PF01145"/>
    </source>
</evidence>
<organism evidence="6 7">
    <name type="scientific">Papaver somniferum</name>
    <name type="common">Opium poppy</name>
    <dbReference type="NCBI Taxonomy" id="3469"/>
    <lineage>
        <taxon>Eukaryota</taxon>
        <taxon>Viridiplantae</taxon>
        <taxon>Streptophyta</taxon>
        <taxon>Embryophyta</taxon>
        <taxon>Tracheophyta</taxon>
        <taxon>Spermatophyta</taxon>
        <taxon>Magnoliopsida</taxon>
        <taxon>Ranunculales</taxon>
        <taxon>Papaveraceae</taxon>
        <taxon>Papaveroideae</taxon>
        <taxon>Papaver</taxon>
    </lineage>
</organism>
<dbReference type="EMBL" id="CM010718">
    <property type="protein sequence ID" value="RZC57188.1"/>
    <property type="molecule type" value="Genomic_DNA"/>
</dbReference>
<keyword evidence="3 4" id="KW-0472">Membrane</keyword>
<dbReference type="PANTHER" id="PTHR13806">
    <property type="entry name" value="FLOTILLIN-RELATED"/>
    <property type="match status" value="1"/>
</dbReference>
<dbReference type="OMA" id="YLMINGD"/>
<dbReference type="Pfam" id="PF01145">
    <property type="entry name" value="Band_7"/>
    <property type="match status" value="1"/>
</dbReference>
<dbReference type="PANTHER" id="PTHR13806:SF31">
    <property type="entry name" value="FLOTILLIN-LIKE PROTEIN 1-RELATED"/>
    <property type="match status" value="1"/>
</dbReference>
<evidence type="ECO:0000256" key="3">
    <source>
        <dbReference type="ARBA" id="ARBA00023136"/>
    </source>
</evidence>
<evidence type="ECO:0000313" key="7">
    <source>
        <dbReference type="Proteomes" id="UP000316621"/>
    </source>
</evidence>
<dbReference type="Proteomes" id="UP000316621">
    <property type="component" value="Chromosome 4"/>
</dbReference>
<keyword evidence="2 4" id="KW-1003">Cell membrane</keyword>
<proteinExistence type="inferred from homology"/>
<gene>
    <name evidence="6" type="ORF">C5167_004488</name>
</gene>
<dbReference type="STRING" id="3469.A0A4Y7JBM2"/>
<dbReference type="CDD" id="cd03399">
    <property type="entry name" value="SPFH_flotillin"/>
    <property type="match status" value="1"/>
</dbReference>
<name>A0A4Y7JBM2_PAPSO</name>
<dbReference type="GO" id="GO:0005901">
    <property type="term" value="C:caveola"/>
    <property type="evidence" value="ECO:0007669"/>
    <property type="project" value="UniProtKB-SubCell"/>
</dbReference>
<dbReference type="Gene3D" id="3.30.479.30">
    <property type="entry name" value="Band 7 domain"/>
    <property type="match status" value="1"/>
</dbReference>
<evidence type="ECO:0000256" key="2">
    <source>
        <dbReference type="ARBA" id="ARBA00022475"/>
    </source>
</evidence>
<dbReference type="SUPFAM" id="SSF117892">
    <property type="entry name" value="Band 7/SPFH domain"/>
    <property type="match status" value="1"/>
</dbReference>
<dbReference type="InterPro" id="IPR036013">
    <property type="entry name" value="Band_7/SPFH_dom_sf"/>
</dbReference>
<comment type="subcellular location">
    <subcellularLocation>
        <location evidence="4">Cell membrane</location>
        <topology evidence="4">Lipid-anchor</topology>
    </subcellularLocation>
    <subcellularLocation>
        <location evidence="4">Membrane</location>
        <location evidence="4">Caveola</location>
    </subcellularLocation>
</comment>
<reference evidence="6 7" key="1">
    <citation type="journal article" date="2018" name="Science">
        <title>The opium poppy genome and morphinan production.</title>
        <authorList>
            <person name="Guo L."/>
            <person name="Winzer T."/>
            <person name="Yang X."/>
            <person name="Li Y."/>
            <person name="Ning Z."/>
            <person name="He Z."/>
            <person name="Teodor R."/>
            <person name="Lu Y."/>
            <person name="Bowser T.A."/>
            <person name="Graham I.A."/>
            <person name="Ye K."/>
        </authorList>
    </citation>
    <scope>NUCLEOTIDE SEQUENCE [LARGE SCALE GENOMIC DNA]</scope>
    <source>
        <strain evidence="7">cv. HN1</strain>
        <tissue evidence="6">Leaves</tissue>
    </source>
</reference>
<dbReference type="InterPro" id="IPR001107">
    <property type="entry name" value="Band_7"/>
</dbReference>
<dbReference type="OrthoDB" id="6080404at2759"/>
<dbReference type="AlphaFoldDB" id="A0A4Y7JBM2"/>
<dbReference type="Gramene" id="RZC57188">
    <property type="protein sequence ID" value="RZC57188"/>
    <property type="gene ID" value="C5167_004488"/>
</dbReference>
<protein>
    <recommendedName>
        <fullName evidence="4">Flotillin-like</fullName>
    </recommendedName>
</protein>
<feature type="domain" description="Band 7" evidence="5">
    <location>
        <begin position="8"/>
        <end position="186"/>
    </location>
</feature>
<evidence type="ECO:0000313" key="6">
    <source>
        <dbReference type="EMBL" id="RZC57188.1"/>
    </source>
</evidence>
<dbReference type="InterPro" id="IPR027705">
    <property type="entry name" value="Flotillin_fam"/>
</dbReference>
<evidence type="ECO:0000256" key="4">
    <source>
        <dbReference type="RuleBase" id="RU366054"/>
    </source>
</evidence>